<gene>
    <name evidence="7" type="primary">rfbX</name>
    <name evidence="7" type="ORF">GCM10011444_05940</name>
</gene>
<evidence type="ECO:0000256" key="4">
    <source>
        <dbReference type="ARBA" id="ARBA00022989"/>
    </source>
</evidence>
<evidence type="ECO:0000256" key="2">
    <source>
        <dbReference type="ARBA" id="ARBA00022475"/>
    </source>
</evidence>
<evidence type="ECO:0000256" key="5">
    <source>
        <dbReference type="ARBA" id="ARBA00023136"/>
    </source>
</evidence>
<comment type="caution">
    <text evidence="7">The sequence shown here is derived from an EMBL/GenBank/DDBJ whole genome shotgun (WGS) entry which is preliminary data.</text>
</comment>
<accession>A0ABQ2BWR9</accession>
<keyword evidence="4 6" id="KW-1133">Transmembrane helix</keyword>
<keyword evidence="2" id="KW-1003">Cell membrane</keyword>
<keyword evidence="5 6" id="KW-0472">Membrane</keyword>
<feature type="transmembrane region" description="Helical" evidence="6">
    <location>
        <begin position="354"/>
        <end position="374"/>
    </location>
</feature>
<evidence type="ECO:0000256" key="6">
    <source>
        <dbReference type="SAM" id="Phobius"/>
    </source>
</evidence>
<evidence type="ECO:0000313" key="8">
    <source>
        <dbReference type="Proteomes" id="UP000624701"/>
    </source>
</evidence>
<keyword evidence="3 6" id="KW-0812">Transmembrane</keyword>
<feature type="transmembrane region" description="Helical" evidence="6">
    <location>
        <begin position="327"/>
        <end position="348"/>
    </location>
</feature>
<feature type="transmembrane region" description="Helical" evidence="6">
    <location>
        <begin position="263"/>
        <end position="287"/>
    </location>
</feature>
<feature type="transmembrane region" description="Helical" evidence="6">
    <location>
        <begin position="47"/>
        <end position="66"/>
    </location>
</feature>
<name>A0ABQ2BWR9_9FLAO</name>
<evidence type="ECO:0000256" key="1">
    <source>
        <dbReference type="ARBA" id="ARBA00004651"/>
    </source>
</evidence>
<feature type="transmembrane region" description="Helical" evidence="6">
    <location>
        <begin position="122"/>
        <end position="155"/>
    </location>
</feature>
<dbReference type="PANTHER" id="PTHR30250">
    <property type="entry name" value="PST FAMILY PREDICTED COLANIC ACID TRANSPORTER"/>
    <property type="match status" value="1"/>
</dbReference>
<dbReference type="Pfam" id="PF13440">
    <property type="entry name" value="Polysacc_synt_3"/>
    <property type="match status" value="1"/>
</dbReference>
<proteinExistence type="predicted"/>
<sequence>MYTPGEIGVYTIFFATSNILAILSSGRLEQAILIPKHKKDSFNVVKLAFYFSIIVSTISFLALLFFKNQISTFLGLSTISNWIFLIPLTSFFIVVFQVYSFWLNRNDKYLSISKGKVSQGVFMAFIQVSLSILGSAGLVLGRFVGALFSSIYLFLLSIKLSPKLFPFNKSELKTTLIKYKDYPIYTMPNALLNSISNNLPLYLLENFFNAKATGFYSWSVRIVQGPMGMIIASLQQVFFREASKKYNNGESIFSLTKGILKKLFLIGIIPYTVIYFYSPSIFAFVFGEEWRIAGEYTKYLVPWFFMVFLTSPISSIILIFNKQKIYFLYEFLLFVSRFIALYCGYRFFNDPSYSVIFYGIVGFIFNSTLLVVLIKLSKNEKHFIIN</sequence>
<feature type="transmembrane region" description="Helical" evidence="6">
    <location>
        <begin position="299"/>
        <end position="320"/>
    </location>
</feature>
<evidence type="ECO:0000256" key="3">
    <source>
        <dbReference type="ARBA" id="ARBA00022692"/>
    </source>
</evidence>
<dbReference type="PANTHER" id="PTHR30250:SF28">
    <property type="entry name" value="POLYSACCHARIDE BIOSYNTHESIS PROTEIN"/>
    <property type="match status" value="1"/>
</dbReference>
<dbReference type="Proteomes" id="UP000624701">
    <property type="component" value="Unassembled WGS sequence"/>
</dbReference>
<organism evidence="7 8">
    <name type="scientific">Winogradskyella haliclonae</name>
    <dbReference type="NCBI Taxonomy" id="2048558"/>
    <lineage>
        <taxon>Bacteria</taxon>
        <taxon>Pseudomonadati</taxon>
        <taxon>Bacteroidota</taxon>
        <taxon>Flavobacteriia</taxon>
        <taxon>Flavobacteriales</taxon>
        <taxon>Flavobacteriaceae</taxon>
        <taxon>Winogradskyella</taxon>
    </lineage>
</organism>
<dbReference type="InterPro" id="IPR050833">
    <property type="entry name" value="Poly_Biosynth_Transport"/>
</dbReference>
<feature type="transmembrane region" description="Helical" evidence="6">
    <location>
        <begin position="78"/>
        <end position="102"/>
    </location>
</feature>
<evidence type="ECO:0000313" key="7">
    <source>
        <dbReference type="EMBL" id="GGI56285.1"/>
    </source>
</evidence>
<comment type="subcellular location">
    <subcellularLocation>
        <location evidence="1">Cell membrane</location>
        <topology evidence="1">Multi-pass membrane protein</topology>
    </subcellularLocation>
</comment>
<dbReference type="EMBL" id="BMDQ01000001">
    <property type="protein sequence ID" value="GGI56285.1"/>
    <property type="molecule type" value="Genomic_DNA"/>
</dbReference>
<protein>
    <submittedName>
        <fullName evidence="7">Polyhydroxyalkanoate synthase</fullName>
    </submittedName>
</protein>
<feature type="transmembrane region" description="Helical" evidence="6">
    <location>
        <begin position="7"/>
        <end position="27"/>
    </location>
</feature>
<keyword evidence="8" id="KW-1185">Reference proteome</keyword>
<reference evidence="8" key="1">
    <citation type="journal article" date="2019" name="Int. J. Syst. Evol. Microbiol.">
        <title>The Global Catalogue of Microorganisms (GCM) 10K type strain sequencing project: providing services to taxonomists for standard genome sequencing and annotation.</title>
        <authorList>
            <consortium name="The Broad Institute Genomics Platform"/>
            <consortium name="The Broad Institute Genome Sequencing Center for Infectious Disease"/>
            <person name="Wu L."/>
            <person name="Ma J."/>
        </authorList>
    </citation>
    <scope>NUCLEOTIDE SEQUENCE [LARGE SCALE GENOMIC DNA]</scope>
    <source>
        <strain evidence="8">CCM 8681</strain>
    </source>
</reference>